<reference evidence="3 4" key="1">
    <citation type="submission" date="2017-06" db="EMBL/GenBank/DDBJ databases">
        <title>Comparative genomic analysis of Ambrosia Fusariam Clade fungi.</title>
        <authorList>
            <person name="Stajich J.E."/>
            <person name="Carrillo J."/>
            <person name="Kijimoto T."/>
            <person name="Eskalen A."/>
            <person name="O'Donnell K."/>
            <person name="Kasson M."/>
        </authorList>
    </citation>
    <scope>NUCLEOTIDE SEQUENCE [LARGE SCALE GENOMIC DNA]</scope>
    <source>
        <strain evidence="3">UCR3666</strain>
    </source>
</reference>
<keyword evidence="2" id="KW-0812">Transmembrane</keyword>
<evidence type="ECO:0000313" key="3">
    <source>
        <dbReference type="EMBL" id="RMJ12415.1"/>
    </source>
</evidence>
<evidence type="ECO:0000313" key="4">
    <source>
        <dbReference type="Proteomes" id="UP000277212"/>
    </source>
</evidence>
<dbReference type="OrthoDB" id="5093825at2759"/>
<evidence type="ECO:0000256" key="2">
    <source>
        <dbReference type="SAM" id="Phobius"/>
    </source>
</evidence>
<gene>
    <name evidence="3" type="ORF">CDV36_007931</name>
</gene>
<keyword evidence="4" id="KW-1185">Reference proteome</keyword>
<feature type="transmembrane region" description="Helical" evidence="2">
    <location>
        <begin position="20"/>
        <end position="41"/>
    </location>
</feature>
<feature type="transmembrane region" description="Helical" evidence="2">
    <location>
        <begin position="154"/>
        <end position="174"/>
    </location>
</feature>
<dbReference type="EMBL" id="NKUJ01000137">
    <property type="protein sequence ID" value="RMJ12415.1"/>
    <property type="molecule type" value="Genomic_DNA"/>
</dbReference>
<accession>A0A3M2S5E4</accession>
<keyword evidence="2" id="KW-1133">Transmembrane helix</keyword>
<sequence>MNNTTSETHDEVQDPQVFEYMGWSVFWVFLCLIFLNFILVFSQTDSLQDPENPVDNTSRRRRTAAGWSQKNNTASANIGFYNFTSSPAAKSVYCEPCGCFKWLPEAAVFRNITSRNIQRNVVILSSLLLPAQIIEGFWIMEMLTRYMSQTIDSVAIETAPATSFAVISLILHVISCLGKLFIWLVFLAVGIMVVSLQYDFIKEVLKIKIEEDQSGCQCGAKRNGRVRRDRWIDLERGTNSRLTVIYESEEE</sequence>
<evidence type="ECO:0000256" key="1">
    <source>
        <dbReference type="SAM" id="MobiDB-lite"/>
    </source>
</evidence>
<protein>
    <submittedName>
        <fullName evidence="3">Uncharacterized protein</fullName>
    </submittedName>
</protein>
<feature type="transmembrane region" description="Helical" evidence="2">
    <location>
        <begin position="180"/>
        <end position="198"/>
    </location>
</feature>
<organism evidence="3 4">
    <name type="scientific">Fusarium kuroshium</name>
    <dbReference type="NCBI Taxonomy" id="2010991"/>
    <lineage>
        <taxon>Eukaryota</taxon>
        <taxon>Fungi</taxon>
        <taxon>Dikarya</taxon>
        <taxon>Ascomycota</taxon>
        <taxon>Pezizomycotina</taxon>
        <taxon>Sordariomycetes</taxon>
        <taxon>Hypocreomycetidae</taxon>
        <taxon>Hypocreales</taxon>
        <taxon>Nectriaceae</taxon>
        <taxon>Fusarium</taxon>
        <taxon>Fusarium solani species complex</taxon>
    </lineage>
</organism>
<proteinExistence type="predicted"/>
<name>A0A3M2S5E4_9HYPO</name>
<dbReference type="AlphaFoldDB" id="A0A3M2S5E4"/>
<feature type="region of interest" description="Disordered" evidence="1">
    <location>
        <begin position="46"/>
        <end position="66"/>
    </location>
</feature>
<keyword evidence="2" id="KW-0472">Membrane</keyword>
<comment type="caution">
    <text evidence="3">The sequence shown here is derived from an EMBL/GenBank/DDBJ whole genome shotgun (WGS) entry which is preliminary data.</text>
</comment>
<dbReference type="Proteomes" id="UP000277212">
    <property type="component" value="Unassembled WGS sequence"/>
</dbReference>